<gene>
    <name evidence="1" type="ORF">HHI36_021167</name>
</gene>
<protein>
    <submittedName>
        <fullName evidence="1">Uncharacterized protein</fullName>
    </submittedName>
</protein>
<dbReference type="PANTHER" id="PTHR15237">
    <property type="entry name" value="DNA REPAIR PROTEIN RAD9"/>
    <property type="match status" value="1"/>
</dbReference>
<dbReference type="GO" id="GO:0005634">
    <property type="term" value="C:nucleus"/>
    <property type="evidence" value="ECO:0007669"/>
    <property type="project" value="UniProtKB-ARBA"/>
</dbReference>
<dbReference type="EMBL" id="JABFTP020000042">
    <property type="protein sequence ID" value="KAL3270636.1"/>
    <property type="molecule type" value="Genomic_DNA"/>
</dbReference>
<dbReference type="SUPFAM" id="SSF55979">
    <property type="entry name" value="DNA clamp"/>
    <property type="match status" value="1"/>
</dbReference>
<dbReference type="Proteomes" id="UP001516400">
    <property type="component" value="Unassembled WGS sequence"/>
</dbReference>
<dbReference type="PANTHER" id="PTHR15237:SF0">
    <property type="entry name" value="CELL CYCLE CHECKPOINT CONTROL PROTEIN"/>
    <property type="match status" value="1"/>
</dbReference>
<sequence>MNCIVPAQNTKVISKAINALAKVGDEIYLEAKRDELKLTTLNMSKTVCAQCCFFQSFFSSYDIKENQLTEENNETITCKLFMKSVLPLFKGNLEKKLEFLKIEFDMSSDFMIFKMKYKFDQILMIHKLRLMDSETLSIGITPNSGINNLLASSSLLNQVLSMFNLSDNEITLEIMNSRIIARNYYTGTSNPKQMRCEVKLSAGEFFIFDVKNETIVNFALKPLRTVISFAETFNLQIGLNFDGGGKPLTLLMKNPTFQIYLIVSTLNPNKEGQSTMSSTSLPTTTQRNKKNLNITIEDQQALENENWDEDIQFGKINENSKKNNFVSIMKKANSYSSNKENQSEDLNESDISEVYRMDVDDNIDLDVIPKSPESPRRKKIKLVFSRCYEPTICVPNLGKEINGNSDSNNSKIE</sequence>
<keyword evidence="2" id="KW-1185">Reference proteome</keyword>
<reference evidence="1 2" key="1">
    <citation type="journal article" date="2021" name="BMC Biol.">
        <title>Horizontally acquired antibacterial genes associated with adaptive radiation of ladybird beetles.</title>
        <authorList>
            <person name="Li H.S."/>
            <person name="Tang X.F."/>
            <person name="Huang Y.H."/>
            <person name="Xu Z.Y."/>
            <person name="Chen M.L."/>
            <person name="Du X.Y."/>
            <person name="Qiu B.Y."/>
            <person name="Chen P.T."/>
            <person name="Zhang W."/>
            <person name="Slipinski A."/>
            <person name="Escalona H.E."/>
            <person name="Waterhouse R.M."/>
            <person name="Zwick A."/>
            <person name="Pang H."/>
        </authorList>
    </citation>
    <scope>NUCLEOTIDE SEQUENCE [LARGE SCALE GENOMIC DNA]</scope>
    <source>
        <strain evidence="1">SYSU2018</strain>
    </source>
</reference>
<dbReference type="InterPro" id="IPR046938">
    <property type="entry name" value="DNA_clamp_sf"/>
</dbReference>
<organism evidence="1 2">
    <name type="scientific">Cryptolaemus montrouzieri</name>
    <dbReference type="NCBI Taxonomy" id="559131"/>
    <lineage>
        <taxon>Eukaryota</taxon>
        <taxon>Metazoa</taxon>
        <taxon>Ecdysozoa</taxon>
        <taxon>Arthropoda</taxon>
        <taxon>Hexapoda</taxon>
        <taxon>Insecta</taxon>
        <taxon>Pterygota</taxon>
        <taxon>Neoptera</taxon>
        <taxon>Endopterygota</taxon>
        <taxon>Coleoptera</taxon>
        <taxon>Polyphaga</taxon>
        <taxon>Cucujiformia</taxon>
        <taxon>Coccinelloidea</taxon>
        <taxon>Coccinellidae</taxon>
        <taxon>Scymninae</taxon>
        <taxon>Scymnini</taxon>
        <taxon>Cryptolaemus</taxon>
    </lineage>
</organism>
<name>A0ABD2MW45_9CUCU</name>
<dbReference type="AlphaFoldDB" id="A0ABD2MW45"/>
<dbReference type="Gene3D" id="3.70.10.10">
    <property type="match status" value="1"/>
</dbReference>
<accession>A0ABD2MW45</accession>
<evidence type="ECO:0000313" key="2">
    <source>
        <dbReference type="Proteomes" id="UP001516400"/>
    </source>
</evidence>
<evidence type="ECO:0000313" key="1">
    <source>
        <dbReference type="EMBL" id="KAL3270636.1"/>
    </source>
</evidence>
<proteinExistence type="predicted"/>
<dbReference type="InterPro" id="IPR007268">
    <property type="entry name" value="Rad9/Ddc1"/>
</dbReference>
<dbReference type="Pfam" id="PF04139">
    <property type="entry name" value="Rad9"/>
    <property type="match status" value="1"/>
</dbReference>
<comment type="caution">
    <text evidence="1">The sequence shown here is derived from an EMBL/GenBank/DDBJ whole genome shotgun (WGS) entry which is preliminary data.</text>
</comment>